<sequence>MSDNPSFPTLSATARSLGPGGRPPDCLSEVVLPQSLERTCLSGSHEDARISKKAKDNNPSLDCLNVSVSSKAGIPIDSVPDVAMAESRPAHEFSELQNRTEGSKEGLLSGTVSYANMAARHPTSPGNSSESLIFPEDDIVVLKDDYAIDCSGKIPSIKILSRIHEQIDHNMRNTETCGVLLGAESSTGHDLSSENPKPSKNELYGPWMTVDTHRRRNIPYNNSNKTTAPKAQRNEVVMGSMFSALNVVEDVGVELPVLPESGTSIGEGHVVADVGNIESQVVLPRPKTLKSATYMQLNPPKKTKGLARNNDGKETGQPSVDQDVTIIAQETGGKLSKTRGSTSRTQREGLHRGFSLRKPAELPPRLQPSLHDWMSNLSQQLQTSSAKERTVADGTVTIPITNAGHDPPIESLDPNHTSISPREPVASGDGHETMEL</sequence>
<name>A0ABR2T015_9ROSI</name>
<dbReference type="Proteomes" id="UP001396334">
    <property type="component" value="Unassembled WGS sequence"/>
</dbReference>
<proteinExistence type="predicted"/>
<feature type="compositionally biased region" description="Polar residues" evidence="1">
    <location>
        <begin position="1"/>
        <end position="14"/>
    </location>
</feature>
<gene>
    <name evidence="2" type="ORF">V6N11_031986</name>
</gene>
<organism evidence="2 3">
    <name type="scientific">Hibiscus sabdariffa</name>
    <name type="common">roselle</name>
    <dbReference type="NCBI Taxonomy" id="183260"/>
    <lineage>
        <taxon>Eukaryota</taxon>
        <taxon>Viridiplantae</taxon>
        <taxon>Streptophyta</taxon>
        <taxon>Embryophyta</taxon>
        <taxon>Tracheophyta</taxon>
        <taxon>Spermatophyta</taxon>
        <taxon>Magnoliopsida</taxon>
        <taxon>eudicotyledons</taxon>
        <taxon>Gunneridae</taxon>
        <taxon>Pentapetalae</taxon>
        <taxon>rosids</taxon>
        <taxon>malvids</taxon>
        <taxon>Malvales</taxon>
        <taxon>Malvaceae</taxon>
        <taxon>Malvoideae</taxon>
        <taxon>Hibiscus</taxon>
    </lineage>
</organism>
<feature type="region of interest" description="Disordered" evidence="1">
    <location>
        <begin position="299"/>
        <end position="319"/>
    </location>
</feature>
<feature type="region of interest" description="Disordered" evidence="1">
    <location>
        <begin position="185"/>
        <end position="205"/>
    </location>
</feature>
<feature type="region of interest" description="Disordered" evidence="1">
    <location>
        <begin position="399"/>
        <end position="436"/>
    </location>
</feature>
<comment type="caution">
    <text evidence="2">The sequence shown here is derived from an EMBL/GenBank/DDBJ whole genome shotgun (WGS) entry which is preliminary data.</text>
</comment>
<accession>A0ABR2T015</accession>
<evidence type="ECO:0000313" key="3">
    <source>
        <dbReference type="Proteomes" id="UP001396334"/>
    </source>
</evidence>
<evidence type="ECO:0000256" key="1">
    <source>
        <dbReference type="SAM" id="MobiDB-lite"/>
    </source>
</evidence>
<evidence type="ECO:0000313" key="2">
    <source>
        <dbReference type="EMBL" id="KAK9030564.1"/>
    </source>
</evidence>
<reference evidence="2 3" key="1">
    <citation type="journal article" date="2024" name="G3 (Bethesda)">
        <title>Genome assembly of Hibiscus sabdariffa L. provides insights into metabolisms of medicinal natural products.</title>
        <authorList>
            <person name="Kim T."/>
        </authorList>
    </citation>
    <scope>NUCLEOTIDE SEQUENCE [LARGE SCALE GENOMIC DNA]</scope>
    <source>
        <strain evidence="2">TK-2024</strain>
        <tissue evidence="2">Old leaves</tissue>
    </source>
</reference>
<feature type="compositionally biased region" description="Polar residues" evidence="1">
    <location>
        <begin position="185"/>
        <end position="198"/>
    </location>
</feature>
<dbReference type="EMBL" id="JBBPBN010000010">
    <property type="protein sequence ID" value="KAK9030564.1"/>
    <property type="molecule type" value="Genomic_DNA"/>
</dbReference>
<keyword evidence="3" id="KW-1185">Reference proteome</keyword>
<protein>
    <submittedName>
        <fullName evidence="2">Uncharacterized protein</fullName>
    </submittedName>
</protein>
<feature type="region of interest" description="Disordered" evidence="1">
    <location>
        <begin position="1"/>
        <end position="28"/>
    </location>
</feature>